<evidence type="ECO:0000259" key="2">
    <source>
        <dbReference type="Pfam" id="PF01551"/>
    </source>
</evidence>
<dbReference type="AlphaFoldDB" id="A0A934N426"/>
<dbReference type="InterPro" id="IPR050570">
    <property type="entry name" value="Cell_wall_metabolism_enzyme"/>
</dbReference>
<dbReference type="SUPFAM" id="SSF51261">
    <property type="entry name" value="Duplicated hybrid motif"/>
    <property type="match status" value="1"/>
</dbReference>
<gene>
    <name evidence="3" type="ORF">JF922_17250</name>
</gene>
<keyword evidence="1" id="KW-1133">Transmembrane helix</keyword>
<dbReference type="Gene3D" id="2.70.70.10">
    <property type="entry name" value="Glucose Permease (Domain IIA)"/>
    <property type="match status" value="1"/>
</dbReference>
<name>A0A934N426_9BACT</name>
<proteinExistence type="predicted"/>
<keyword evidence="4" id="KW-1185">Reference proteome</keyword>
<dbReference type="Proteomes" id="UP000612893">
    <property type="component" value="Unassembled WGS sequence"/>
</dbReference>
<dbReference type="EMBL" id="JAEKNR010000175">
    <property type="protein sequence ID" value="MBJ7599810.1"/>
    <property type="molecule type" value="Genomic_DNA"/>
</dbReference>
<evidence type="ECO:0000313" key="4">
    <source>
        <dbReference type="Proteomes" id="UP000612893"/>
    </source>
</evidence>
<organism evidence="3 4">
    <name type="scientific">Candidatus Nephthysia bennettiae</name>
    <dbReference type="NCBI Taxonomy" id="3127016"/>
    <lineage>
        <taxon>Bacteria</taxon>
        <taxon>Bacillati</taxon>
        <taxon>Candidatus Dormiibacterota</taxon>
        <taxon>Candidatus Dormibacteria</taxon>
        <taxon>Candidatus Dormibacterales</taxon>
        <taxon>Candidatus Dormibacteraceae</taxon>
        <taxon>Candidatus Nephthysia</taxon>
    </lineage>
</organism>
<reference evidence="3" key="1">
    <citation type="submission" date="2020-10" db="EMBL/GenBank/DDBJ databases">
        <title>Ca. Dormibacterota MAGs.</title>
        <authorList>
            <person name="Montgomery K."/>
        </authorList>
    </citation>
    <scope>NUCLEOTIDE SEQUENCE [LARGE SCALE GENOMIC DNA]</scope>
    <source>
        <strain evidence="3">SC8812_S17_10</strain>
    </source>
</reference>
<feature type="transmembrane region" description="Helical" evidence="1">
    <location>
        <begin position="12"/>
        <end position="31"/>
    </location>
</feature>
<dbReference type="PANTHER" id="PTHR21666:SF270">
    <property type="entry name" value="MUREIN HYDROLASE ACTIVATOR ENVC"/>
    <property type="match status" value="1"/>
</dbReference>
<dbReference type="InterPro" id="IPR011055">
    <property type="entry name" value="Dup_hybrid_motif"/>
</dbReference>
<sequence>MATPASVPQSALTKAMGMVGRAAAGAAMGLGRRKASRLAMKNLRLLLAVLLTGTALTAALFVVPILLVVLTLGAGLSATIPVTGVGITGVPGPPLAPGMLACPVPGSVVSQPFGPSSLSGEPALFGYPHFHAGIDLAAPSGTPVLAAEGGTVSAATAQLNSLGLLTGYGNYVDIIAPGGRLERYGHLQTWLVSTGQGVQRYQPIGLLDSTGYSTGPHTHFEVRVNGTPVDPAPSMTRC</sequence>
<protein>
    <submittedName>
        <fullName evidence="3">M23 family metallopeptidase</fullName>
    </submittedName>
</protein>
<evidence type="ECO:0000313" key="3">
    <source>
        <dbReference type="EMBL" id="MBJ7599810.1"/>
    </source>
</evidence>
<keyword evidence="1" id="KW-0472">Membrane</keyword>
<dbReference type="GO" id="GO:0004222">
    <property type="term" value="F:metalloendopeptidase activity"/>
    <property type="evidence" value="ECO:0007669"/>
    <property type="project" value="TreeGrafter"/>
</dbReference>
<dbReference type="CDD" id="cd12797">
    <property type="entry name" value="M23_peptidase"/>
    <property type="match status" value="1"/>
</dbReference>
<accession>A0A934N426</accession>
<dbReference type="Pfam" id="PF01551">
    <property type="entry name" value="Peptidase_M23"/>
    <property type="match status" value="1"/>
</dbReference>
<feature type="transmembrane region" description="Helical" evidence="1">
    <location>
        <begin position="43"/>
        <end position="70"/>
    </location>
</feature>
<dbReference type="PANTHER" id="PTHR21666">
    <property type="entry name" value="PEPTIDASE-RELATED"/>
    <property type="match status" value="1"/>
</dbReference>
<comment type="caution">
    <text evidence="3">The sequence shown here is derived from an EMBL/GenBank/DDBJ whole genome shotgun (WGS) entry which is preliminary data.</text>
</comment>
<evidence type="ECO:0000256" key="1">
    <source>
        <dbReference type="SAM" id="Phobius"/>
    </source>
</evidence>
<keyword evidence="1" id="KW-0812">Transmembrane</keyword>
<dbReference type="InterPro" id="IPR016047">
    <property type="entry name" value="M23ase_b-sheet_dom"/>
</dbReference>
<feature type="domain" description="M23ase beta-sheet core" evidence="2">
    <location>
        <begin position="130"/>
        <end position="231"/>
    </location>
</feature>
<dbReference type="RefSeq" id="WP_338203431.1">
    <property type="nucleotide sequence ID" value="NZ_JAEKNR010000175.1"/>
</dbReference>